<protein>
    <submittedName>
        <fullName evidence="5">ATP/GTP-binding protein</fullName>
    </submittedName>
</protein>
<evidence type="ECO:0000256" key="1">
    <source>
        <dbReference type="ARBA" id="ARBA00001946"/>
    </source>
</evidence>
<dbReference type="InterPro" id="IPR039480">
    <property type="entry name" value="C-C_Bond_Lyase-like"/>
</dbReference>
<name>A0A7G1G5N9_9BACT</name>
<comment type="cofactor">
    <cofactor evidence="1">
        <name>Mg(2+)</name>
        <dbReference type="ChEBI" id="CHEBI:18420"/>
    </cofactor>
</comment>
<dbReference type="Pfam" id="PF15617">
    <property type="entry name" value="C-C_Bond_Lyase"/>
    <property type="match status" value="1"/>
</dbReference>
<dbReference type="KEGG" id="ocy:OSSY52_07470"/>
<dbReference type="EMBL" id="AP018712">
    <property type="protein sequence ID" value="BBE30606.1"/>
    <property type="molecule type" value="Genomic_DNA"/>
</dbReference>
<evidence type="ECO:0000313" key="6">
    <source>
        <dbReference type="Proteomes" id="UP000516361"/>
    </source>
</evidence>
<evidence type="ECO:0000256" key="3">
    <source>
        <dbReference type="ARBA" id="ARBA00022842"/>
    </source>
</evidence>
<keyword evidence="3 4" id="KW-0460">Magnesium</keyword>
<evidence type="ECO:0000313" key="5">
    <source>
        <dbReference type="EMBL" id="BBE30606.1"/>
    </source>
</evidence>
<dbReference type="InterPro" id="IPR040442">
    <property type="entry name" value="Pyrv_kinase-like_dom_sf"/>
</dbReference>
<sequence>MKHFSHLTNKELEKIFYIKPKEINKFSKKEMLERALGATLYIPGNKKSIANIIMENKIPGLSSIVLCLEDAVGENEVKSAEKNLIKNLKELSNVKNVPLMFIRVRNPKHFQEFVDEYYNYLDNIIGFVFPKFDTTNAIEYFEVLKKLNVKNNNNFYGMPILETNRVLNKRFRYNEFDELLKIFKSYKEYLLNIRVGTTDLSGLYSLRRNQYTTVYDISLLRDFFGDVINYFKAENFIISGGVWEYFEKCKTNRILKPELRESPFIEHYGSKGKRIRKNILNDYNDILIKEVLLDKENGFLGKTVIYPTHVIIVNSMMPVMYEEYIDALEILKNDGEGVLKSNFNNKMNEIKPHFKWAEEIVKKSEIYGVFNEDENFTSLLQDK</sequence>
<dbReference type="InterPro" id="IPR011206">
    <property type="entry name" value="Citrate_lyase_beta/mcl1/mcl2"/>
</dbReference>
<dbReference type="AlphaFoldDB" id="A0A7G1G5N9"/>
<dbReference type="SUPFAM" id="SSF51621">
    <property type="entry name" value="Phosphoenolpyruvate/pyruvate domain"/>
    <property type="match status" value="1"/>
</dbReference>
<dbReference type="Gene3D" id="3.20.20.60">
    <property type="entry name" value="Phosphoenolpyruvate-binding domains"/>
    <property type="match status" value="1"/>
</dbReference>
<dbReference type="GO" id="GO:0006107">
    <property type="term" value="P:oxaloacetate metabolic process"/>
    <property type="evidence" value="ECO:0007669"/>
    <property type="project" value="TreeGrafter"/>
</dbReference>
<dbReference type="GO" id="GO:0000287">
    <property type="term" value="F:magnesium ion binding"/>
    <property type="evidence" value="ECO:0007669"/>
    <property type="project" value="TreeGrafter"/>
</dbReference>
<accession>A0A7G1G5N9</accession>
<dbReference type="RefSeq" id="WP_190615684.1">
    <property type="nucleotide sequence ID" value="NZ_AP018712.1"/>
</dbReference>
<reference evidence="5 6" key="1">
    <citation type="submission" date="2018-06" db="EMBL/GenBank/DDBJ databases">
        <title>Genome sequencing of Oceanotoga sp. sy52.</title>
        <authorList>
            <person name="Mori K."/>
        </authorList>
    </citation>
    <scope>NUCLEOTIDE SEQUENCE [LARGE SCALE GENOMIC DNA]</scope>
    <source>
        <strain evidence="6">sy52</strain>
    </source>
</reference>
<organism evidence="5 6">
    <name type="scientific">Tepiditoga spiralis</name>
    <dbReference type="NCBI Taxonomy" id="2108365"/>
    <lineage>
        <taxon>Bacteria</taxon>
        <taxon>Thermotogati</taxon>
        <taxon>Thermotogota</taxon>
        <taxon>Thermotogae</taxon>
        <taxon>Petrotogales</taxon>
        <taxon>Petrotogaceae</taxon>
        <taxon>Tepiditoga</taxon>
    </lineage>
</organism>
<proteinExistence type="predicted"/>
<dbReference type="PANTHER" id="PTHR32308">
    <property type="entry name" value="LYASE BETA SUBUNIT, PUTATIVE (AFU_ORTHOLOGUE AFUA_4G13030)-RELATED"/>
    <property type="match status" value="1"/>
</dbReference>
<dbReference type="InParanoid" id="A0A7G1G5N9"/>
<evidence type="ECO:0000256" key="2">
    <source>
        <dbReference type="ARBA" id="ARBA00022723"/>
    </source>
</evidence>
<evidence type="ECO:0000256" key="4">
    <source>
        <dbReference type="PIRSR" id="PIRSR015582-2"/>
    </source>
</evidence>
<keyword evidence="2 4" id="KW-0479">Metal-binding</keyword>
<dbReference type="PANTHER" id="PTHR32308:SF10">
    <property type="entry name" value="CITRATE LYASE SUBUNIT BETA"/>
    <property type="match status" value="1"/>
</dbReference>
<dbReference type="InterPro" id="IPR015813">
    <property type="entry name" value="Pyrv/PenolPyrv_kinase-like_dom"/>
</dbReference>
<keyword evidence="6" id="KW-1185">Reference proteome</keyword>
<dbReference type="Proteomes" id="UP000516361">
    <property type="component" value="Chromosome"/>
</dbReference>
<dbReference type="GO" id="GO:0003824">
    <property type="term" value="F:catalytic activity"/>
    <property type="evidence" value="ECO:0007669"/>
    <property type="project" value="InterPro"/>
</dbReference>
<dbReference type="PIRSF" id="PIRSF015582">
    <property type="entry name" value="Cit_lyase_B"/>
    <property type="match status" value="1"/>
</dbReference>
<feature type="binding site" evidence="4">
    <location>
        <position position="199"/>
    </location>
    <ligand>
        <name>Mg(2+)</name>
        <dbReference type="ChEBI" id="CHEBI:18420"/>
    </ligand>
</feature>
<gene>
    <name evidence="5" type="ORF">OSSY52_07470</name>
</gene>